<comment type="caution">
    <text evidence="4">The sequence shown here is derived from an EMBL/GenBank/DDBJ whole genome shotgun (WGS) entry which is preliminary data.</text>
</comment>
<feature type="transmembrane region" description="Helical" evidence="3">
    <location>
        <begin position="223"/>
        <end position="242"/>
    </location>
</feature>
<evidence type="ECO:0000256" key="2">
    <source>
        <dbReference type="ARBA" id="ARBA00022737"/>
    </source>
</evidence>
<reference evidence="4 5" key="1">
    <citation type="journal article" date="2023" name="bioRxiv">
        <title>Conserved and derived expression patterns and positive selection on dental genes reveal complex evolutionary context of ever-growing rodent molars.</title>
        <authorList>
            <person name="Calamari Z.T."/>
            <person name="Song A."/>
            <person name="Cohen E."/>
            <person name="Akter M."/>
            <person name="Roy R.D."/>
            <person name="Hallikas O."/>
            <person name="Christensen M.M."/>
            <person name="Li P."/>
            <person name="Marangoni P."/>
            <person name="Jernvall J."/>
            <person name="Klein O.D."/>
        </authorList>
    </citation>
    <scope>NUCLEOTIDE SEQUENCE [LARGE SCALE GENOMIC DNA]</scope>
    <source>
        <strain evidence="4">V071</strain>
    </source>
</reference>
<feature type="non-terminal residue" evidence="4">
    <location>
        <position position="1"/>
    </location>
</feature>
<organism evidence="4 5">
    <name type="scientific">Myodes glareolus</name>
    <name type="common">Bank vole</name>
    <name type="synonym">Clethrionomys glareolus</name>
    <dbReference type="NCBI Taxonomy" id="447135"/>
    <lineage>
        <taxon>Eukaryota</taxon>
        <taxon>Metazoa</taxon>
        <taxon>Chordata</taxon>
        <taxon>Craniata</taxon>
        <taxon>Vertebrata</taxon>
        <taxon>Euteleostomi</taxon>
        <taxon>Mammalia</taxon>
        <taxon>Eutheria</taxon>
        <taxon>Euarchontoglires</taxon>
        <taxon>Glires</taxon>
        <taxon>Rodentia</taxon>
        <taxon>Myomorpha</taxon>
        <taxon>Muroidea</taxon>
        <taxon>Cricetidae</taxon>
        <taxon>Arvicolinae</taxon>
        <taxon>Myodes</taxon>
    </lineage>
</organism>
<evidence type="ECO:0000313" key="4">
    <source>
        <dbReference type="EMBL" id="KAK7809247.1"/>
    </source>
</evidence>
<accession>A0AAW0I4F8</accession>
<keyword evidence="1" id="KW-0433">Leucine-rich repeat</keyword>
<keyword evidence="2" id="KW-0677">Repeat</keyword>
<evidence type="ECO:0000313" key="5">
    <source>
        <dbReference type="Proteomes" id="UP001488838"/>
    </source>
</evidence>
<dbReference type="PANTHER" id="PTHR14224">
    <property type="entry name" value="SIMILAR TO PREFERENTIALLY EXPRESSED ANTIGEN IN MELANOMA-LIKE 3"/>
    <property type="match status" value="1"/>
</dbReference>
<sequence>CLKSPLASVSIKLCQLSKSELEILSWCQRLFQLKHLNLCAVPLFNLSPTHLQFLLENVAYTLQTLKVNFYDNGISTSLLKDLLQSMANINMLTEEFYPAPLECYNKMGHILMDKFANLCSDLLNILRSKIHSKKVSFGTEICRVYFQSCVYDLKTRLCHCHKQELSLQRLSRMSFETPSTLLGLAVKTLLRNEDFAISVLQQVPMELFPSLFKEAFNSRCMKILTAMVASWTFVCLLVGAMMKVPDVVVLQAVISGIAMLLTKNVHLRRSKFRVLYLRKGYNHFLDVWAGLEGVECSVGMLSKEQKGYDFPKYALKRPLRVVTDFDLKAELDEQQTYLLQWAQQQKRSVKINCKKMTICETPVELIKTIMKTFLPDSMKELELSTN</sequence>
<proteinExistence type="predicted"/>
<feature type="transmembrane region" description="Helical" evidence="3">
    <location>
        <begin position="248"/>
        <end position="265"/>
    </location>
</feature>
<evidence type="ECO:0000256" key="3">
    <source>
        <dbReference type="SAM" id="Phobius"/>
    </source>
</evidence>
<dbReference type="InterPro" id="IPR050694">
    <property type="entry name" value="LRRC14/PRAME"/>
</dbReference>
<keyword evidence="3" id="KW-1133">Transmembrane helix</keyword>
<dbReference type="EMBL" id="JBBHLL010000218">
    <property type="protein sequence ID" value="KAK7809247.1"/>
    <property type="molecule type" value="Genomic_DNA"/>
</dbReference>
<keyword evidence="3" id="KW-0472">Membrane</keyword>
<keyword evidence="3" id="KW-0812">Transmembrane</keyword>
<evidence type="ECO:0000256" key="1">
    <source>
        <dbReference type="ARBA" id="ARBA00022614"/>
    </source>
</evidence>
<name>A0AAW0I4F8_MYOGA</name>
<dbReference type="GO" id="GO:0005737">
    <property type="term" value="C:cytoplasm"/>
    <property type="evidence" value="ECO:0007669"/>
    <property type="project" value="TreeGrafter"/>
</dbReference>
<keyword evidence="5" id="KW-1185">Reference proteome</keyword>
<dbReference type="PANTHER" id="PTHR14224:SF94">
    <property type="entry name" value="PRAME FAMILY MEMBER 12"/>
    <property type="match status" value="1"/>
</dbReference>
<protein>
    <submittedName>
        <fullName evidence="4">Uncharacterized protein</fullName>
    </submittedName>
</protein>
<dbReference type="Proteomes" id="UP001488838">
    <property type="component" value="Unassembled WGS sequence"/>
</dbReference>
<gene>
    <name evidence="4" type="ORF">U0070_025656</name>
</gene>
<dbReference type="AlphaFoldDB" id="A0AAW0I4F8"/>